<keyword evidence="2" id="KW-1185">Reference proteome</keyword>
<evidence type="ECO:0000313" key="1">
    <source>
        <dbReference type="EMBL" id="GAV85460.1"/>
    </source>
</evidence>
<dbReference type="InParanoid" id="A0A1Q3CYZ9"/>
<organism evidence="1 2">
    <name type="scientific">Cephalotus follicularis</name>
    <name type="common">Albany pitcher plant</name>
    <dbReference type="NCBI Taxonomy" id="3775"/>
    <lineage>
        <taxon>Eukaryota</taxon>
        <taxon>Viridiplantae</taxon>
        <taxon>Streptophyta</taxon>
        <taxon>Embryophyta</taxon>
        <taxon>Tracheophyta</taxon>
        <taxon>Spermatophyta</taxon>
        <taxon>Magnoliopsida</taxon>
        <taxon>eudicotyledons</taxon>
        <taxon>Gunneridae</taxon>
        <taxon>Pentapetalae</taxon>
        <taxon>rosids</taxon>
        <taxon>fabids</taxon>
        <taxon>Oxalidales</taxon>
        <taxon>Cephalotaceae</taxon>
        <taxon>Cephalotus</taxon>
    </lineage>
</organism>
<dbReference type="AlphaFoldDB" id="A0A1Q3CYZ9"/>
<comment type="caution">
    <text evidence="1">The sequence shown here is derived from an EMBL/GenBank/DDBJ whole genome shotgun (WGS) entry which is preliminary data.</text>
</comment>
<dbReference type="Proteomes" id="UP000187406">
    <property type="component" value="Unassembled WGS sequence"/>
</dbReference>
<dbReference type="OrthoDB" id="1111715at2759"/>
<name>A0A1Q3CYZ9_CEPFO</name>
<proteinExistence type="predicted"/>
<accession>A0A1Q3CYZ9</accession>
<protein>
    <submittedName>
        <fullName evidence="1">Uncharacterized protein</fullName>
    </submittedName>
</protein>
<gene>
    <name evidence="1" type="ORF">CFOL_v3_28896</name>
</gene>
<sequence length="101" mass="11773">MVLRKCNIIRLILPWPEEIQWMINHTKGNKLPQTMRKMALGATVYHIWMERNMRIFKNRFLPPELIGHKIQGDVAASWLDFNVPLIMGMNDTIPLLSTGDC</sequence>
<reference evidence="2" key="1">
    <citation type="submission" date="2016-04" db="EMBL/GenBank/DDBJ databases">
        <title>Cephalotus genome sequencing.</title>
        <authorList>
            <person name="Fukushima K."/>
            <person name="Hasebe M."/>
            <person name="Fang X."/>
        </authorList>
    </citation>
    <scope>NUCLEOTIDE SEQUENCE [LARGE SCALE GENOMIC DNA]</scope>
    <source>
        <strain evidence="2">cv. St1</strain>
    </source>
</reference>
<evidence type="ECO:0000313" key="2">
    <source>
        <dbReference type="Proteomes" id="UP000187406"/>
    </source>
</evidence>
<dbReference type="EMBL" id="BDDD01003579">
    <property type="protein sequence ID" value="GAV85460.1"/>
    <property type="molecule type" value="Genomic_DNA"/>
</dbReference>